<feature type="region of interest" description="Disordered" evidence="1">
    <location>
        <begin position="252"/>
        <end position="278"/>
    </location>
</feature>
<accession>A0A9N9I715</accession>
<evidence type="ECO:0000256" key="1">
    <source>
        <dbReference type="SAM" id="MobiDB-lite"/>
    </source>
</evidence>
<keyword evidence="3" id="KW-1185">Reference proteome</keyword>
<name>A0A9N9I715_9GLOM</name>
<organism evidence="2 3">
    <name type="scientific">Cetraspora pellucida</name>
    <dbReference type="NCBI Taxonomy" id="1433469"/>
    <lineage>
        <taxon>Eukaryota</taxon>
        <taxon>Fungi</taxon>
        <taxon>Fungi incertae sedis</taxon>
        <taxon>Mucoromycota</taxon>
        <taxon>Glomeromycotina</taxon>
        <taxon>Glomeromycetes</taxon>
        <taxon>Diversisporales</taxon>
        <taxon>Gigasporaceae</taxon>
        <taxon>Cetraspora</taxon>
    </lineage>
</organism>
<dbReference type="AlphaFoldDB" id="A0A9N9I715"/>
<sequence>MNQTYQTNQSDGSHIAFQLPSSNQIINSTQPSHGITSQVSNQLSNPNRTLANSSFLPQQTMNLNQTNGFTVRSAAQLQLVPTGRAYGQQTYEPVHKCYPCGHVHSCQDCNRVLLFRQALGPQKTKFFEPMILSNSKSIGRKYRRMEIEPYFRRNVPKNVGISQDEILERTLANPSLSIVDIVNQIAVENDEARERALLAGDSMYHSMRQNKYQDETNIHDEGPSILTQRGMPSTRTEIATQTSQNIHANQTSEVATTSLSAQQSTTQEPVVSSQTSTTHSTASGAQFTLIDPSLGFKKATIKYALPKKPDTASLQLKLPREHDISNIIKRINELIYDKLPINILGTSKIIMVWFVM</sequence>
<evidence type="ECO:0000313" key="3">
    <source>
        <dbReference type="Proteomes" id="UP000789759"/>
    </source>
</evidence>
<proteinExistence type="predicted"/>
<feature type="compositionally biased region" description="Low complexity" evidence="1">
    <location>
        <begin position="255"/>
        <end position="278"/>
    </location>
</feature>
<evidence type="ECO:0000313" key="2">
    <source>
        <dbReference type="EMBL" id="CAG8723340.1"/>
    </source>
</evidence>
<gene>
    <name evidence="2" type="ORF">CPELLU_LOCUS13031</name>
</gene>
<dbReference type="Proteomes" id="UP000789759">
    <property type="component" value="Unassembled WGS sequence"/>
</dbReference>
<protein>
    <submittedName>
        <fullName evidence="2">12917_t:CDS:1</fullName>
    </submittedName>
</protein>
<dbReference type="OrthoDB" id="2432509at2759"/>
<dbReference type="EMBL" id="CAJVQA010013308">
    <property type="protein sequence ID" value="CAG8723340.1"/>
    <property type="molecule type" value="Genomic_DNA"/>
</dbReference>
<comment type="caution">
    <text evidence="2">The sequence shown here is derived from an EMBL/GenBank/DDBJ whole genome shotgun (WGS) entry which is preliminary data.</text>
</comment>
<reference evidence="2" key="1">
    <citation type="submission" date="2021-06" db="EMBL/GenBank/DDBJ databases">
        <authorList>
            <person name="Kallberg Y."/>
            <person name="Tangrot J."/>
            <person name="Rosling A."/>
        </authorList>
    </citation>
    <scope>NUCLEOTIDE SEQUENCE</scope>
    <source>
        <strain evidence="2">FL966</strain>
    </source>
</reference>